<organism evidence="1 2">
    <name type="scientific">Trichonephila clavata</name>
    <name type="common">Joro spider</name>
    <name type="synonym">Nephila clavata</name>
    <dbReference type="NCBI Taxonomy" id="2740835"/>
    <lineage>
        <taxon>Eukaryota</taxon>
        <taxon>Metazoa</taxon>
        <taxon>Ecdysozoa</taxon>
        <taxon>Arthropoda</taxon>
        <taxon>Chelicerata</taxon>
        <taxon>Arachnida</taxon>
        <taxon>Araneae</taxon>
        <taxon>Araneomorphae</taxon>
        <taxon>Entelegynae</taxon>
        <taxon>Araneoidea</taxon>
        <taxon>Nephilidae</taxon>
        <taxon>Trichonephila</taxon>
    </lineage>
</organism>
<evidence type="ECO:0000313" key="1">
    <source>
        <dbReference type="EMBL" id="GFR07349.1"/>
    </source>
</evidence>
<gene>
    <name evidence="1" type="ORF">TNCT_43021</name>
</gene>
<keyword evidence="2" id="KW-1185">Reference proteome</keyword>
<reference evidence="1" key="1">
    <citation type="submission" date="2020-07" db="EMBL/GenBank/DDBJ databases">
        <title>Multicomponent nature underlies the extraordinary mechanical properties of spider dragline silk.</title>
        <authorList>
            <person name="Kono N."/>
            <person name="Nakamura H."/>
            <person name="Mori M."/>
            <person name="Yoshida Y."/>
            <person name="Ohtoshi R."/>
            <person name="Malay A.D."/>
            <person name="Moran D.A.P."/>
            <person name="Tomita M."/>
            <person name="Numata K."/>
            <person name="Arakawa K."/>
        </authorList>
    </citation>
    <scope>NUCLEOTIDE SEQUENCE</scope>
</reference>
<dbReference type="Proteomes" id="UP000887116">
    <property type="component" value="Unassembled WGS sequence"/>
</dbReference>
<evidence type="ECO:0000313" key="2">
    <source>
        <dbReference type="Proteomes" id="UP000887116"/>
    </source>
</evidence>
<sequence>MVFEGMSIFAGEGTKANERLRIQHCLTVIVTSDALEPLSKTSDQSRRPSTEMCSNATHQPNQHLIGVLFGIVERHRYSLRGAITDFKPPVRLFWHESCVKPAKLHYAIFLFDD</sequence>
<dbReference type="AlphaFoldDB" id="A0A8X6GPP5"/>
<name>A0A8X6GPP5_TRICU</name>
<proteinExistence type="predicted"/>
<comment type="caution">
    <text evidence="1">The sequence shown here is derived from an EMBL/GenBank/DDBJ whole genome shotgun (WGS) entry which is preliminary data.</text>
</comment>
<accession>A0A8X6GPP5</accession>
<dbReference type="EMBL" id="BMAO01016262">
    <property type="protein sequence ID" value="GFR07349.1"/>
    <property type="molecule type" value="Genomic_DNA"/>
</dbReference>
<protein>
    <submittedName>
        <fullName evidence="1">Uncharacterized protein</fullName>
    </submittedName>
</protein>